<name>A0A644Z606_9ZZZZ</name>
<gene>
    <name evidence="1" type="ORF">SDC9_82847</name>
</gene>
<dbReference type="EMBL" id="VSSQ01007547">
    <property type="protein sequence ID" value="MPM36252.1"/>
    <property type="molecule type" value="Genomic_DNA"/>
</dbReference>
<accession>A0A644Z606</accession>
<organism evidence="1">
    <name type="scientific">bioreactor metagenome</name>
    <dbReference type="NCBI Taxonomy" id="1076179"/>
    <lineage>
        <taxon>unclassified sequences</taxon>
        <taxon>metagenomes</taxon>
        <taxon>ecological metagenomes</taxon>
    </lineage>
</organism>
<protein>
    <submittedName>
        <fullName evidence="1">Uncharacterized protein</fullName>
    </submittedName>
</protein>
<sequence length="201" mass="22798">MTTELERYQAMMKNLALRIAMVEMQLEFNMVTPVDEAQAMIPIPWVTTLGTEVARSEFPLNFNDRQPFDITLPPGFAVLSGGRERLYAVNADDVVIALARYRNHVGADLDFYRRMIERNLFELNSYARKTVESATIDSLPAAVIVGTRPLAGGRVEYEADVIVYDDGWFFDNTMVYVLEIWGRPDALGKVDRAALRDSIRL</sequence>
<reference evidence="1" key="1">
    <citation type="submission" date="2019-08" db="EMBL/GenBank/DDBJ databases">
        <authorList>
            <person name="Kucharzyk K."/>
            <person name="Murdoch R.W."/>
            <person name="Higgins S."/>
            <person name="Loffler F."/>
        </authorList>
    </citation>
    <scope>NUCLEOTIDE SEQUENCE</scope>
</reference>
<comment type="caution">
    <text evidence="1">The sequence shown here is derived from an EMBL/GenBank/DDBJ whole genome shotgun (WGS) entry which is preliminary data.</text>
</comment>
<dbReference type="AlphaFoldDB" id="A0A644Z606"/>
<evidence type="ECO:0000313" key="1">
    <source>
        <dbReference type="EMBL" id="MPM36252.1"/>
    </source>
</evidence>
<proteinExistence type="predicted"/>